<dbReference type="Gene3D" id="3.50.50.60">
    <property type="entry name" value="FAD/NAD(P)-binding domain"/>
    <property type="match status" value="2"/>
</dbReference>
<dbReference type="SUPFAM" id="SSF51905">
    <property type="entry name" value="FAD/NAD(P)-binding domain"/>
    <property type="match status" value="1"/>
</dbReference>
<feature type="region of interest" description="Disordered" evidence="5">
    <location>
        <begin position="243"/>
        <end position="273"/>
    </location>
</feature>
<name>G2QDQ3_THET4</name>
<reference evidence="7 8" key="1">
    <citation type="journal article" date="2011" name="Nat. Biotechnol.">
        <title>Comparative genomic analysis of the thermophilic biomass-degrading fungi Myceliophthora thermophila and Thielavia terrestris.</title>
        <authorList>
            <person name="Berka R.M."/>
            <person name="Grigoriev I.V."/>
            <person name="Otillar R."/>
            <person name="Salamov A."/>
            <person name="Grimwood J."/>
            <person name="Reid I."/>
            <person name="Ishmael N."/>
            <person name="John T."/>
            <person name="Darmond C."/>
            <person name="Moisan M.-C."/>
            <person name="Henrissat B."/>
            <person name="Coutinho P.M."/>
            <person name="Lombard V."/>
            <person name="Natvig D.O."/>
            <person name="Lindquist E."/>
            <person name="Schmutz J."/>
            <person name="Lucas S."/>
            <person name="Harris P."/>
            <person name="Powlowski J."/>
            <person name="Bellemare A."/>
            <person name="Taylor D."/>
            <person name="Butler G."/>
            <person name="de Vries R.P."/>
            <person name="Allijn I.E."/>
            <person name="van den Brink J."/>
            <person name="Ushinsky S."/>
            <person name="Storms R."/>
            <person name="Powell A.J."/>
            <person name="Paulsen I.T."/>
            <person name="Elbourne L.D.H."/>
            <person name="Baker S.E."/>
            <person name="Magnuson J."/>
            <person name="LaBoissiere S."/>
            <person name="Clutterbuck A.J."/>
            <person name="Martinez D."/>
            <person name="Wogulis M."/>
            <person name="de Leon A.L."/>
            <person name="Rey M.W."/>
            <person name="Tsang A."/>
        </authorList>
    </citation>
    <scope>NUCLEOTIDE SEQUENCE [LARGE SCALE GENOMIC DNA]</scope>
    <source>
        <strain evidence="8">ATCC 42464 / BCRC 31852 / DSM 1799</strain>
    </source>
</reference>
<dbReference type="InterPro" id="IPR036188">
    <property type="entry name" value="FAD/NAD-bd_sf"/>
</dbReference>
<dbReference type="Pfam" id="PF01494">
    <property type="entry name" value="FAD_binding_3"/>
    <property type="match status" value="2"/>
</dbReference>
<dbReference type="STRING" id="573729.G2QDQ3"/>
<proteinExistence type="predicted"/>
<dbReference type="KEGG" id="mtm:MYCTH_2305633"/>
<protein>
    <recommendedName>
        <fullName evidence="6">FAD-binding domain-containing protein</fullName>
    </recommendedName>
</protein>
<organism evidence="7 8">
    <name type="scientific">Thermothelomyces thermophilus (strain ATCC 42464 / BCRC 31852 / DSM 1799)</name>
    <name type="common">Sporotrichum thermophile</name>
    <dbReference type="NCBI Taxonomy" id="573729"/>
    <lineage>
        <taxon>Eukaryota</taxon>
        <taxon>Fungi</taxon>
        <taxon>Dikarya</taxon>
        <taxon>Ascomycota</taxon>
        <taxon>Pezizomycotina</taxon>
        <taxon>Sordariomycetes</taxon>
        <taxon>Sordariomycetidae</taxon>
        <taxon>Sordariales</taxon>
        <taxon>Chaetomiaceae</taxon>
        <taxon>Thermothelomyces</taxon>
    </lineage>
</organism>
<dbReference type="eggNOG" id="KOG2614">
    <property type="taxonomic scope" value="Eukaryota"/>
</dbReference>
<dbReference type="AlphaFoldDB" id="G2QDQ3"/>
<sequence length="439" mass="47371">MPPPSNSKIAIIGAGPAGLTLGSLLAASKHGFNFTIFERRQRPDPDEVNRPSGNLDLQEEFGLKVVKTIGLYDKFVKIDSGCTEQTTILDKTGRVFLDHPGQGRPEISRNALHQLLLSAVPEERIRWGTKVVSVDAETRTVTFQRGDAPETRESFDLIVGADGAWSKVRAAIPGAPQPIYSGVVSVTIDLPPLAEKHPDLHKLLGGGTFAVCGDNKVLLSQRGIHGTSRLYLFLHSKTQAATREALAQQQQQQQQQPHNDQVGPNPQLDADPLLSALPKTHADLLGLLLSDDDYFAGWSDQFKHLLTVASESQPADLPVDARPLYMLPLDPFPHPHTPGLALVGDAAHLMTPFAGKGVNTAMADSLALAEQLEKLADADADDGGQTGFADERLDKALVAFEEDAHPRGLAAMKLTWMSLLLSYDESGPAKLCQVMAANH</sequence>
<feature type="domain" description="FAD-binding" evidence="6">
    <location>
        <begin position="340"/>
        <end position="394"/>
    </location>
</feature>
<dbReference type="VEuPathDB" id="FungiDB:MYCTH_2305633"/>
<evidence type="ECO:0000313" key="8">
    <source>
        <dbReference type="Proteomes" id="UP000007322"/>
    </source>
</evidence>
<dbReference type="PANTHER" id="PTHR46972:SF1">
    <property type="entry name" value="FAD DEPENDENT OXIDOREDUCTASE DOMAIN-CONTAINING PROTEIN"/>
    <property type="match status" value="1"/>
</dbReference>
<dbReference type="EMBL" id="CP003004">
    <property type="protein sequence ID" value="AEO58364.1"/>
    <property type="molecule type" value="Genomic_DNA"/>
</dbReference>
<evidence type="ECO:0000256" key="3">
    <source>
        <dbReference type="ARBA" id="ARBA00023002"/>
    </source>
</evidence>
<feature type="domain" description="FAD-binding" evidence="6">
    <location>
        <begin position="8"/>
        <end position="243"/>
    </location>
</feature>
<dbReference type="GeneID" id="11509721"/>
<dbReference type="InParanoid" id="G2QDQ3"/>
<keyword evidence="1" id="KW-0285">Flavoprotein</keyword>
<evidence type="ECO:0000256" key="4">
    <source>
        <dbReference type="ARBA" id="ARBA00023033"/>
    </source>
</evidence>
<dbReference type="Proteomes" id="UP000007322">
    <property type="component" value="Chromosome 3"/>
</dbReference>
<keyword evidence="4" id="KW-0503">Monooxygenase</keyword>
<keyword evidence="2" id="KW-0274">FAD</keyword>
<dbReference type="GO" id="GO:0004497">
    <property type="term" value="F:monooxygenase activity"/>
    <property type="evidence" value="ECO:0007669"/>
    <property type="project" value="UniProtKB-KW"/>
</dbReference>
<dbReference type="RefSeq" id="XP_003663609.1">
    <property type="nucleotide sequence ID" value="XM_003663561.1"/>
</dbReference>
<dbReference type="PRINTS" id="PR00420">
    <property type="entry name" value="RNGMNOXGNASE"/>
</dbReference>
<dbReference type="OrthoDB" id="655030at2759"/>
<evidence type="ECO:0000256" key="1">
    <source>
        <dbReference type="ARBA" id="ARBA00022630"/>
    </source>
</evidence>
<gene>
    <name evidence="7" type="ORF">MYCTH_2305633</name>
</gene>
<dbReference type="InterPro" id="IPR002938">
    <property type="entry name" value="FAD-bd"/>
</dbReference>
<keyword evidence="8" id="KW-1185">Reference proteome</keyword>
<dbReference type="PANTHER" id="PTHR46972">
    <property type="entry name" value="MONOOXYGENASE ASQM-RELATED"/>
    <property type="match status" value="1"/>
</dbReference>
<evidence type="ECO:0000256" key="2">
    <source>
        <dbReference type="ARBA" id="ARBA00022827"/>
    </source>
</evidence>
<dbReference type="OMA" id="DITPANC"/>
<accession>G2QDQ3</accession>
<dbReference type="HOGENOM" id="CLU_009665_4_0_1"/>
<evidence type="ECO:0000256" key="5">
    <source>
        <dbReference type="SAM" id="MobiDB-lite"/>
    </source>
</evidence>
<dbReference type="GO" id="GO:0071949">
    <property type="term" value="F:FAD binding"/>
    <property type="evidence" value="ECO:0007669"/>
    <property type="project" value="InterPro"/>
</dbReference>
<evidence type="ECO:0000313" key="7">
    <source>
        <dbReference type="EMBL" id="AEO58364.1"/>
    </source>
</evidence>
<keyword evidence="3" id="KW-0560">Oxidoreductase</keyword>
<evidence type="ECO:0000259" key="6">
    <source>
        <dbReference type="Pfam" id="PF01494"/>
    </source>
</evidence>